<dbReference type="PANTHER" id="PTHR46401">
    <property type="entry name" value="GLYCOSYLTRANSFERASE WBBK-RELATED"/>
    <property type="match status" value="1"/>
</dbReference>
<evidence type="ECO:0000256" key="1">
    <source>
        <dbReference type="ARBA" id="ARBA00022679"/>
    </source>
</evidence>
<dbReference type="RefSeq" id="WP_073132073.1">
    <property type="nucleotide sequence ID" value="NZ_FQZF01000004.1"/>
</dbReference>
<sequence length="362" mass="40213">MSATRPRLTVDITPMLEDEWTGISVFTRRLVQALERSGRVHLDFGIRMTRIAAAEARETIRHGSGAFLRGRLNDRPIDAFEAINPAQPLLYPSVKENFGLARREASTIHDISTLVMPETHDVANVAYHLDPLRDQLTTDEVVFCVSEATRVALTDTFPWAAPKTRLLTQYVDWPGDFELLDRNQPTVELGRYAVVIGTIEPRKNLDLLLRALEHPSVAASDLTFIVIGRRGWLADQALARLRPQAQQRVKFTGFVSEFVKYRLLKAAEFLVLTSVYEGFGIPAVEAMSLGKPVLASLTSSFPEVIGDAGLFFDPFSVDEFAAGLKEISDPRRLAELAPKALEQAATFTPERMAAPVLDWIGA</sequence>
<dbReference type="Proteomes" id="UP000184387">
    <property type="component" value="Unassembled WGS sequence"/>
</dbReference>
<accession>A0A1M6DJH8</accession>
<dbReference type="CDD" id="cd03809">
    <property type="entry name" value="GT4_MtfB-like"/>
    <property type="match status" value="1"/>
</dbReference>
<dbReference type="PANTHER" id="PTHR46401:SF2">
    <property type="entry name" value="GLYCOSYLTRANSFERASE WBBK-RELATED"/>
    <property type="match status" value="1"/>
</dbReference>
<evidence type="ECO:0000313" key="3">
    <source>
        <dbReference type="EMBL" id="SHI73209.1"/>
    </source>
</evidence>
<dbReference type="Pfam" id="PF00534">
    <property type="entry name" value="Glycos_transf_1"/>
    <property type="match status" value="1"/>
</dbReference>
<proteinExistence type="predicted"/>
<dbReference type="EMBL" id="FQZF01000004">
    <property type="protein sequence ID" value="SHI73209.1"/>
    <property type="molecule type" value="Genomic_DNA"/>
</dbReference>
<feature type="domain" description="Glycosyl transferase family 1" evidence="2">
    <location>
        <begin position="188"/>
        <end position="331"/>
    </location>
</feature>
<dbReference type="GO" id="GO:0016757">
    <property type="term" value="F:glycosyltransferase activity"/>
    <property type="evidence" value="ECO:0007669"/>
    <property type="project" value="InterPro"/>
</dbReference>
<dbReference type="AlphaFoldDB" id="A0A1M6DJH8"/>
<gene>
    <name evidence="3" type="ORF">SAMN02745194_00969</name>
</gene>
<keyword evidence="4" id="KW-1185">Reference proteome</keyword>
<dbReference type="InterPro" id="IPR001296">
    <property type="entry name" value="Glyco_trans_1"/>
</dbReference>
<keyword evidence="1 3" id="KW-0808">Transferase</keyword>
<name>A0A1M6DJH8_9PROT</name>
<evidence type="ECO:0000313" key="4">
    <source>
        <dbReference type="Proteomes" id="UP000184387"/>
    </source>
</evidence>
<evidence type="ECO:0000259" key="2">
    <source>
        <dbReference type="Pfam" id="PF00534"/>
    </source>
</evidence>
<reference evidence="3 4" key="1">
    <citation type="submission" date="2016-11" db="EMBL/GenBank/DDBJ databases">
        <authorList>
            <person name="Jaros S."/>
            <person name="Januszkiewicz K."/>
            <person name="Wedrychowicz H."/>
        </authorList>
    </citation>
    <scope>NUCLEOTIDE SEQUENCE [LARGE SCALE GENOMIC DNA]</scope>
    <source>
        <strain evidence="3 4">DSM 14916</strain>
    </source>
</reference>
<dbReference type="STRING" id="198092.SAMN02745194_00969"/>
<organism evidence="3 4">
    <name type="scientific">Muricoccus roseus</name>
    <dbReference type="NCBI Taxonomy" id="198092"/>
    <lineage>
        <taxon>Bacteria</taxon>
        <taxon>Pseudomonadati</taxon>
        <taxon>Pseudomonadota</taxon>
        <taxon>Alphaproteobacteria</taxon>
        <taxon>Acetobacterales</taxon>
        <taxon>Roseomonadaceae</taxon>
        <taxon>Muricoccus</taxon>
    </lineage>
</organism>
<dbReference type="Gene3D" id="3.40.50.2000">
    <property type="entry name" value="Glycogen Phosphorylase B"/>
    <property type="match status" value="2"/>
</dbReference>
<dbReference type="SUPFAM" id="SSF53756">
    <property type="entry name" value="UDP-Glycosyltransferase/glycogen phosphorylase"/>
    <property type="match status" value="1"/>
</dbReference>
<protein>
    <submittedName>
        <fullName evidence="3">Glycosyltransferase involved in cell wall bisynthesis</fullName>
    </submittedName>
</protein>